<evidence type="ECO:0000256" key="3">
    <source>
        <dbReference type="ARBA" id="ARBA00022840"/>
    </source>
</evidence>
<keyword evidence="2" id="KW-0547">Nucleotide-binding</keyword>
<dbReference type="EMBL" id="CP003184">
    <property type="protein sequence ID" value="AFK87526.1"/>
    <property type="molecule type" value="Genomic_DNA"/>
</dbReference>
<evidence type="ECO:0000256" key="1">
    <source>
        <dbReference type="ARBA" id="ARBA00022448"/>
    </source>
</evidence>
<protein>
    <submittedName>
        <fullName evidence="5">ABC transporter related protein</fullName>
    </submittedName>
</protein>
<dbReference type="Gene3D" id="3.40.50.300">
    <property type="entry name" value="P-loop containing nucleotide triphosphate hydrolases"/>
    <property type="match status" value="1"/>
</dbReference>
<dbReference type="eggNOG" id="COG1131">
    <property type="taxonomic scope" value="Bacteria"/>
</dbReference>
<dbReference type="BioCyc" id="TSAC1094508:GLMA-2569-MONOMER"/>
<evidence type="ECO:0000313" key="6">
    <source>
        <dbReference type="Proteomes" id="UP000006178"/>
    </source>
</evidence>
<dbReference type="PANTHER" id="PTHR42939:SF3">
    <property type="entry name" value="ABC TRANSPORTER ATP-BINDING COMPONENT"/>
    <property type="match status" value="1"/>
</dbReference>
<dbReference type="PANTHER" id="PTHR42939">
    <property type="entry name" value="ABC TRANSPORTER ATP-BINDING PROTEIN ALBC-RELATED"/>
    <property type="match status" value="1"/>
</dbReference>
<dbReference type="InterPro" id="IPR003593">
    <property type="entry name" value="AAA+_ATPase"/>
</dbReference>
<dbReference type="AlphaFoldDB" id="I3VYD1"/>
<organism evidence="5 6">
    <name type="scientific">Thermoanaerobacterium saccharolyticum (strain DSM 8691 / JW/SL-YS485)</name>
    <dbReference type="NCBI Taxonomy" id="1094508"/>
    <lineage>
        <taxon>Bacteria</taxon>
        <taxon>Bacillati</taxon>
        <taxon>Bacillota</taxon>
        <taxon>Clostridia</taxon>
        <taxon>Thermoanaerobacterales</taxon>
        <taxon>Thermoanaerobacteraceae</taxon>
        <taxon>Thermoanaerobacterium</taxon>
    </lineage>
</organism>
<dbReference type="GO" id="GO:0016887">
    <property type="term" value="F:ATP hydrolysis activity"/>
    <property type="evidence" value="ECO:0007669"/>
    <property type="project" value="InterPro"/>
</dbReference>
<dbReference type="STRING" id="1094508.Tsac_2530"/>
<keyword evidence="6" id="KW-1185">Reference proteome</keyword>
<dbReference type="GO" id="GO:0005524">
    <property type="term" value="F:ATP binding"/>
    <property type="evidence" value="ECO:0007669"/>
    <property type="project" value="UniProtKB-KW"/>
</dbReference>
<gene>
    <name evidence="5" type="ordered locus">Tsac_2530</name>
</gene>
<dbReference type="SUPFAM" id="SSF52540">
    <property type="entry name" value="P-loop containing nucleoside triphosphate hydrolases"/>
    <property type="match status" value="1"/>
</dbReference>
<accession>I3VYD1</accession>
<feature type="domain" description="ABC transporter" evidence="4">
    <location>
        <begin position="4"/>
        <end position="227"/>
    </location>
</feature>
<name>I3VYD1_THESW</name>
<evidence type="ECO:0000259" key="4">
    <source>
        <dbReference type="PROSITE" id="PS50893"/>
    </source>
</evidence>
<proteinExistence type="predicted"/>
<dbReference type="KEGG" id="tsh:Tsac_2530"/>
<dbReference type="PROSITE" id="PS50893">
    <property type="entry name" value="ABC_TRANSPORTER_2"/>
    <property type="match status" value="1"/>
</dbReference>
<dbReference type="PATRIC" id="fig|1094508.3.peg.2565"/>
<keyword evidence="1" id="KW-0813">Transport</keyword>
<evidence type="ECO:0000256" key="2">
    <source>
        <dbReference type="ARBA" id="ARBA00022741"/>
    </source>
</evidence>
<dbReference type="Pfam" id="PF00005">
    <property type="entry name" value="ABC_tran"/>
    <property type="match status" value="1"/>
</dbReference>
<reference evidence="5 6" key="1">
    <citation type="journal article" date="2014" name="Appl. Environ. Microbiol.">
        <title>Profile of Secreted Hydrolases, Associated Proteins, and SlpA in Thermoanaerobacterium saccharolyticum during the Degradation of Hemicellulose.</title>
        <authorList>
            <person name="Currie D.H."/>
            <person name="Guss A.M."/>
            <person name="Herring C.D."/>
            <person name="Giannone R.J."/>
            <person name="Johnson C.M."/>
            <person name="Lankford P.K."/>
            <person name="Brown S.D."/>
            <person name="Hettich R.L."/>
            <person name="Lynd L.R."/>
        </authorList>
    </citation>
    <scope>NUCLEOTIDE SEQUENCE [LARGE SCALE GENOMIC DNA]</scope>
    <source>
        <strain evidence="6">DSM 8691 / JW/SL-YS485</strain>
    </source>
</reference>
<evidence type="ECO:0000313" key="5">
    <source>
        <dbReference type="EMBL" id="AFK87526.1"/>
    </source>
</evidence>
<dbReference type="SMART" id="SM00382">
    <property type="entry name" value="AAA"/>
    <property type="match status" value="1"/>
</dbReference>
<dbReference type="InterPro" id="IPR003439">
    <property type="entry name" value="ABC_transporter-like_ATP-bd"/>
</dbReference>
<sequence>MKALEVINLSKQIDGKQIISDVSFSVAEGEIIALVGPNGAGKTTTLKCIMGIIGKDAGEIFIFGQPFSTKLKTDMAFVSENRKVFANLSLENYRKIYETLYPNWDDNFFKSLISRYGFNLKQEMQKFSEGQKTILMSILAFSTNAKLIILDEPTQHLDPAVRFELIEMIKEYVNDKKGTVLLSSHEIYELEEYASSFAIIKNGRIIYTDSIDEAKQKHRILSANKNVKDMKVIAVINDEVLVKTDEDVGDYPRLNQIIVGYLKSTDEIFQTSYSL</sequence>
<dbReference type="InterPro" id="IPR051782">
    <property type="entry name" value="ABC_Transporter_VariousFunc"/>
</dbReference>
<dbReference type="InterPro" id="IPR027417">
    <property type="entry name" value="P-loop_NTPase"/>
</dbReference>
<keyword evidence="3" id="KW-0067">ATP-binding</keyword>
<dbReference type="CDD" id="cd03230">
    <property type="entry name" value="ABC_DR_subfamily_A"/>
    <property type="match status" value="1"/>
</dbReference>
<dbReference type="RefSeq" id="WP_014759357.1">
    <property type="nucleotide sequence ID" value="NC_017992.1"/>
</dbReference>
<dbReference type="Proteomes" id="UP000006178">
    <property type="component" value="Chromosome"/>
</dbReference>